<feature type="compositionally biased region" description="Polar residues" evidence="1">
    <location>
        <begin position="7"/>
        <end position="17"/>
    </location>
</feature>
<dbReference type="Proteomes" id="UP000244722">
    <property type="component" value="Unassembled WGS sequence"/>
</dbReference>
<evidence type="ECO:0000256" key="1">
    <source>
        <dbReference type="SAM" id="MobiDB-lite"/>
    </source>
</evidence>
<dbReference type="AlphaFoldDB" id="A0A2T7A7K4"/>
<evidence type="ECO:0000313" key="3">
    <source>
        <dbReference type="Proteomes" id="UP000244722"/>
    </source>
</evidence>
<feature type="compositionally biased region" description="Basic and acidic residues" evidence="1">
    <location>
        <begin position="190"/>
        <end position="201"/>
    </location>
</feature>
<sequence>MPHPRTTYHTRQPLDQNQTHHHHKITSPSPLHRASRSLESWLLSDLGRLSMTSTTTTAPNLTNPTTKPPPPNEETRRSKSPRRICYTHTHYTCSSSLCEHSCSSSLASESSFPPSRGRTPSTSSGSSGNSSSSSAGGDVEGRDELPTYSSAVESRRRENEALKPFAYERRGVVQVLREVESESGSDDGLQGEREREKERDRGGRRRFWR</sequence>
<name>A0A2T7A7K4_TUBBO</name>
<protein>
    <submittedName>
        <fullName evidence="2">Uncharacterized protein</fullName>
    </submittedName>
</protein>
<evidence type="ECO:0000313" key="2">
    <source>
        <dbReference type="EMBL" id="PUU83699.1"/>
    </source>
</evidence>
<feature type="compositionally biased region" description="Low complexity" evidence="1">
    <location>
        <begin position="104"/>
        <end position="134"/>
    </location>
</feature>
<accession>A0A2T7A7K4</accession>
<feature type="region of interest" description="Disordered" evidence="1">
    <location>
        <begin position="1"/>
        <end position="33"/>
    </location>
</feature>
<feature type="region of interest" description="Disordered" evidence="1">
    <location>
        <begin position="104"/>
        <end position="209"/>
    </location>
</feature>
<dbReference type="EMBL" id="NESQ01000008">
    <property type="protein sequence ID" value="PUU83699.1"/>
    <property type="molecule type" value="Genomic_DNA"/>
</dbReference>
<reference evidence="2 3" key="1">
    <citation type="submission" date="2017-04" db="EMBL/GenBank/DDBJ databases">
        <title>Draft genome sequence of Tuber borchii Vittad., a whitish edible truffle.</title>
        <authorList>
            <consortium name="DOE Joint Genome Institute"/>
            <person name="Murat C."/>
            <person name="Kuo A."/>
            <person name="Barry K.W."/>
            <person name="Clum A."/>
            <person name="Dockter R.B."/>
            <person name="Fauchery L."/>
            <person name="Iotti M."/>
            <person name="Kohler A."/>
            <person name="Labutti K."/>
            <person name="Lindquist E.A."/>
            <person name="Lipzen A."/>
            <person name="Ohm R.A."/>
            <person name="Wang M."/>
            <person name="Grigoriev I.V."/>
            <person name="Zambonelli A."/>
            <person name="Martin F.M."/>
        </authorList>
    </citation>
    <scope>NUCLEOTIDE SEQUENCE [LARGE SCALE GENOMIC DNA]</scope>
    <source>
        <strain evidence="2 3">Tbo3840</strain>
    </source>
</reference>
<organism evidence="2 3">
    <name type="scientific">Tuber borchii</name>
    <name type="common">White truffle</name>
    <dbReference type="NCBI Taxonomy" id="42251"/>
    <lineage>
        <taxon>Eukaryota</taxon>
        <taxon>Fungi</taxon>
        <taxon>Dikarya</taxon>
        <taxon>Ascomycota</taxon>
        <taxon>Pezizomycotina</taxon>
        <taxon>Pezizomycetes</taxon>
        <taxon>Pezizales</taxon>
        <taxon>Tuberaceae</taxon>
        <taxon>Tuber</taxon>
    </lineage>
</organism>
<gene>
    <name evidence="2" type="ORF">B9Z19DRAFT_1060807</name>
</gene>
<feature type="compositionally biased region" description="Low complexity" evidence="1">
    <location>
        <begin position="52"/>
        <end position="65"/>
    </location>
</feature>
<feature type="region of interest" description="Disordered" evidence="1">
    <location>
        <begin position="52"/>
        <end position="81"/>
    </location>
</feature>
<keyword evidence="3" id="KW-1185">Reference proteome</keyword>
<feature type="compositionally biased region" description="Basic and acidic residues" evidence="1">
    <location>
        <begin position="153"/>
        <end position="171"/>
    </location>
</feature>
<proteinExistence type="predicted"/>
<comment type="caution">
    <text evidence="2">The sequence shown here is derived from an EMBL/GenBank/DDBJ whole genome shotgun (WGS) entry which is preliminary data.</text>
</comment>
<dbReference type="OrthoDB" id="10601341at2759"/>